<sequence length="60" mass="6969">MNMKSLEELIEYRRSQEPPEERAARIKQMNERMAAADERLNALLKASIPTQELLNKVISL</sequence>
<evidence type="ECO:0000313" key="1">
    <source>
        <dbReference type="EMBL" id="QBJ02932.1"/>
    </source>
</evidence>
<proteinExistence type="predicted"/>
<keyword evidence="2" id="KW-1185">Reference proteome</keyword>
<accession>A0A481W5E1</accession>
<dbReference type="EMBL" id="MK552327">
    <property type="protein sequence ID" value="QBJ02932.1"/>
    <property type="molecule type" value="Genomic_DNA"/>
</dbReference>
<evidence type="ECO:0000313" key="2">
    <source>
        <dbReference type="Proteomes" id="UP000294134"/>
    </source>
</evidence>
<protein>
    <submittedName>
        <fullName evidence="1">Uncharacterized protein</fullName>
    </submittedName>
</protein>
<reference evidence="1 2" key="1">
    <citation type="submission" date="2019-02" db="EMBL/GenBank/DDBJ databases">
        <authorList>
            <person name="Frampton R.A."/>
            <person name="Wojtus J.K."/>
            <person name="Fineran P.C."/>
            <person name="Hendrickson H.L."/>
        </authorList>
    </citation>
    <scope>NUCLEOTIDE SEQUENCE [LARGE SCALE GENOMIC DNA]</scope>
</reference>
<organism evidence="1 2">
    <name type="scientific">Pseudomonas phage Psa21</name>
    <dbReference type="NCBI Taxonomy" id="2530023"/>
    <lineage>
        <taxon>Viruses</taxon>
        <taxon>Duplodnaviria</taxon>
        <taxon>Heunggongvirae</taxon>
        <taxon>Uroviricota</taxon>
        <taxon>Caudoviricetes</taxon>
        <taxon>Chimalliviridae</taxon>
        <taxon>Tepukevirus</taxon>
        <taxon>Tepukevirus Psa21</taxon>
    </lineage>
</organism>
<dbReference type="Proteomes" id="UP000294134">
    <property type="component" value="Segment"/>
</dbReference>
<gene>
    <name evidence="1" type="ORF">PSA21_410</name>
</gene>
<name>A0A481W5E1_9CAUD</name>